<protein>
    <recommendedName>
        <fullName evidence="3">protein O-GlcNAc transferase</fullName>
        <ecNumber evidence="3">2.4.1.255</ecNumber>
    </recommendedName>
</protein>
<evidence type="ECO:0000256" key="8">
    <source>
        <dbReference type="PROSITE-ProRule" id="PRU00339"/>
    </source>
</evidence>
<comment type="pathway">
    <text evidence="1">Protein modification; protein glycosylation.</text>
</comment>
<evidence type="ECO:0000256" key="7">
    <source>
        <dbReference type="ARBA" id="ARBA00022803"/>
    </source>
</evidence>
<sequence>MGRKLALFIAVTLLFSVWRETEAKKRRVKKGGVGANSGEGSGMGGSPHLFGGGGPLLADCSNAVASTRINDVLHTGMTSFRSGQTSEAEKCFRFAVEKEPNNAEALSLLGLSLEEKKDVQGAAQQYEMSLSFDPYNSRSLFRLGTLLLNGRMTGKARQLLEQYLRLKPEDADAHFNHGYSYLLEQDNVNAIPSFRSAVKLRPNDARMLEGLGAALFGEAELEEAAKVFEKAKKLNPNSENLLMNLANTYGKLGWAEKAAKAYVHVLSLFPSNREAFSRMNRFKQEVCDWKGRESRWTKLHDMVLSDVKEGRKSLITPFDSLTHPFTPQESLYIAKSLAAEKKAIAKGYKLERRWPTSLPEDKRLRVCYVSGDLRDHPVGRDFSIVLASHDQSKIELLAFALNPKREGDVFFERIERIVGADRHYQMYDLSDEEKAKTVAKARCHVGIDTMGYTEGARTDIFAARIAPIQVSVKGFMGTMGADFMPYLHTDAVATPPEYARAYSEKYLIVPTTFFTCGHAVNHPEVNTFVPKRADYSLPEKGFVFACFNTLYKVTPPLLDRWSRILLAVEGSVIWLSRQPASAEPNLVKEFKKRGVEKERIIFTSHLPQAEHIPVKGLADLFLDTLHYNAHGTAVDILWAGVPVLTLPGERMAARVGASLLASLHLSDFVCRTLDEYESKAIAFATTHRRELDDAKRKLRQSRDEAGLFVARDWTARMERVLAMQWDAHEARVDEGGAGKGEKRKKEGKRKYNIVSVYPTASSL</sequence>
<dbReference type="InterPro" id="IPR029489">
    <property type="entry name" value="OGT/SEC/SPY_C"/>
</dbReference>
<feature type="compositionally biased region" description="Gly residues" evidence="9">
    <location>
        <begin position="31"/>
        <end position="46"/>
    </location>
</feature>
<feature type="repeat" description="TPR" evidence="8">
    <location>
        <begin position="205"/>
        <end position="238"/>
    </location>
</feature>
<evidence type="ECO:0000256" key="10">
    <source>
        <dbReference type="SAM" id="SignalP"/>
    </source>
</evidence>
<dbReference type="Gene3D" id="3.40.50.2000">
    <property type="entry name" value="Glycogen Phosphorylase B"/>
    <property type="match status" value="1"/>
</dbReference>
<dbReference type="AlphaFoldDB" id="A0A7S3GLR8"/>
<keyword evidence="10" id="KW-0732">Signal</keyword>
<feature type="domain" description="O-GlcNAc transferase C-terminal" evidence="11">
    <location>
        <begin position="286"/>
        <end position="521"/>
    </location>
</feature>
<dbReference type="Pfam" id="PF13181">
    <property type="entry name" value="TPR_8"/>
    <property type="match status" value="2"/>
</dbReference>
<evidence type="ECO:0000256" key="5">
    <source>
        <dbReference type="ARBA" id="ARBA00022679"/>
    </source>
</evidence>
<evidence type="ECO:0000256" key="9">
    <source>
        <dbReference type="SAM" id="MobiDB-lite"/>
    </source>
</evidence>
<dbReference type="PANTHER" id="PTHR44998:SF1">
    <property type="entry name" value="UDP-N-ACETYLGLUCOSAMINE--PEPTIDE N-ACETYLGLUCOSAMINYLTRANSFERASE 110 KDA SUBUNIT"/>
    <property type="match status" value="1"/>
</dbReference>
<dbReference type="EC" id="2.4.1.255" evidence="3"/>
<evidence type="ECO:0000256" key="4">
    <source>
        <dbReference type="ARBA" id="ARBA00022676"/>
    </source>
</evidence>
<feature type="domain" description="O-GlcNAc transferase C-terminal" evidence="11">
    <location>
        <begin position="526"/>
        <end position="717"/>
    </location>
</feature>
<dbReference type="PROSITE" id="PS50005">
    <property type="entry name" value="TPR"/>
    <property type="match status" value="4"/>
</dbReference>
<keyword evidence="5" id="KW-0808">Transferase</keyword>
<feature type="chain" id="PRO_5030598850" description="protein O-GlcNAc transferase" evidence="10">
    <location>
        <begin position="24"/>
        <end position="763"/>
    </location>
</feature>
<name>A0A7S3GLR8_9EUKA</name>
<evidence type="ECO:0000256" key="1">
    <source>
        <dbReference type="ARBA" id="ARBA00004922"/>
    </source>
</evidence>
<evidence type="ECO:0000313" key="12">
    <source>
        <dbReference type="EMBL" id="CAE0270303.1"/>
    </source>
</evidence>
<dbReference type="Gene3D" id="1.25.40.10">
    <property type="entry name" value="Tetratricopeptide repeat domain"/>
    <property type="match status" value="2"/>
</dbReference>
<feature type="repeat" description="TPR" evidence="8">
    <location>
        <begin position="171"/>
        <end position="204"/>
    </location>
</feature>
<feature type="repeat" description="TPR" evidence="8">
    <location>
        <begin position="239"/>
        <end position="272"/>
    </location>
</feature>
<dbReference type="Pfam" id="PF13432">
    <property type="entry name" value="TPR_16"/>
    <property type="match status" value="2"/>
</dbReference>
<keyword evidence="4" id="KW-0328">Glycosyltransferase</keyword>
<dbReference type="InterPro" id="IPR011990">
    <property type="entry name" value="TPR-like_helical_dom_sf"/>
</dbReference>
<organism evidence="12">
    <name type="scientific">Palpitomonas bilix</name>
    <dbReference type="NCBI Taxonomy" id="652834"/>
    <lineage>
        <taxon>Eukaryota</taxon>
        <taxon>Eukaryota incertae sedis</taxon>
    </lineage>
</organism>
<dbReference type="GO" id="GO:0097363">
    <property type="term" value="F:protein O-acetylglucosaminyltransferase activity"/>
    <property type="evidence" value="ECO:0007669"/>
    <property type="project" value="UniProtKB-EC"/>
</dbReference>
<evidence type="ECO:0000256" key="3">
    <source>
        <dbReference type="ARBA" id="ARBA00011970"/>
    </source>
</evidence>
<dbReference type="EMBL" id="HBIB01049498">
    <property type="protein sequence ID" value="CAE0270303.1"/>
    <property type="molecule type" value="Transcribed_RNA"/>
</dbReference>
<reference evidence="12" key="1">
    <citation type="submission" date="2021-01" db="EMBL/GenBank/DDBJ databases">
        <authorList>
            <person name="Corre E."/>
            <person name="Pelletier E."/>
            <person name="Niang G."/>
            <person name="Scheremetjew M."/>
            <person name="Finn R."/>
            <person name="Kale V."/>
            <person name="Holt S."/>
            <person name="Cochrane G."/>
            <person name="Meng A."/>
            <person name="Brown T."/>
            <person name="Cohen L."/>
        </authorList>
    </citation>
    <scope>NUCLEOTIDE SEQUENCE</scope>
    <source>
        <strain evidence="12">NIES-2562</strain>
    </source>
</reference>
<dbReference type="SUPFAM" id="SSF48452">
    <property type="entry name" value="TPR-like"/>
    <property type="match status" value="1"/>
</dbReference>
<keyword evidence="6" id="KW-0677">Repeat</keyword>
<dbReference type="Pfam" id="PF13844">
    <property type="entry name" value="Glyco_transf_41"/>
    <property type="match status" value="2"/>
</dbReference>
<dbReference type="PANTHER" id="PTHR44998">
    <property type="match status" value="1"/>
</dbReference>
<feature type="repeat" description="TPR" evidence="8">
    <location>
        <begin position="103"/>
        <end position="136"/>
    </location>
</feature>
<dbReference type="SMART" id="SM00028">
    <property type="entry name" value="TPR"/>
    <property type="match status" value="6"/>
</dbReference>
<dbReference type="Gene3D" id="3.40.50.11380">
    <property type="match status" value="1"/>
</dbReference>
<keyword evidence="7 8" id="KW-0802">TPR repeat</keyword>
<proteinExistence type="inferred from homology"/>
<evidence type="ECO:0000256" key="6">
    <source>
        <dbReference type="ARBA" id="ARBA00022737"/>
    </source>
</evidence>
<evidence type="ECO:0000256" key="2">
    <source>
        <dbReference type="ARBA" id="ARBA00005386"/>
    </source>
</evidence>
<gene>
    <name evidence="12" type="ORF">PBIL07802_LOCUS32658</name>
</gene>
<feature type="region of interest" description="Disordered" evidence="9">
    <location>
        <begin position="26"/>
        <end position="46"/>
    </location>
</feature>
<evidence type="ECO:0000259" key="11">
    <source>
        <dbReference type="Pfam" id="PF13844"/>
    </source>
</evidence>
<dbReference type="InterPro" id="IPR019734">
    <property type="entry name" value="TPR_rpt"/>
</dbReference>
<comment type="similarity">
    <text evidence="2">Belongs to the glycosyltransferase 41 family. O-GlcNAc transferase subfamily.</text>
</comment>
<accession>A0A7S3GLR8</accession>
<feature type="signal peptide" evidence="10">
    <location>
        <begin position="1"/>
        <end position="23"/>
    </location>
</feature>